<name>A0A5C5XHN6_9PLAN</name>
<dbReference type="InterPro" id="IPR002645">
    <property type="entry name" value="STAS_dom"/>
</dbReference>
<protein>
    <submittedName>
        <fullName evidence="4">Putative anti-sigma factor antagonist</fullName>
    </submittedName>
</protein>
<gene>
    <name evidence="4" type="ORF">Pan54_34310</name>
</gene>
<feature type="domain" description="STAS" evidence="3">
    <location>
        <begin position="52"/>
        <end position="119"/>
    </location>
</feature>
<comment type="caution">
    <text evidence="4">The sequence shown here is derived from an EMBL/GenBank/DDBJ whole genome shotgun (WGS) entry which is preliminary data.</text>
</comment>
<dbReference type="AlphaFoldDB" id="A0A5C5XHN6"/>
<evidence type="ECO:0000256" key="2">
    <source>
        <dbReference type="SAM" id="Phobius"/>
    </source>
</evidence>
<dbReference type="Pfam" id="PF01740">
    <property type="entry name" value="STAS"/>
    <property type="match status" value="1"/>
</dbReference>
<dbReference type="GO" id="GO:0043856">
    <property type="term" value="F:anti-sigma factor antagonist activity"/>
    <property type="evidence" value="ECO:0007669"/>
    <property type="project" value="TreeGrafter"/>
</dbReference>
<dbReference type="RefSeq" id="WP_165441811.1">
    <property type="nucleotide sequence ID" value="NZ_SJPG01000001.1"/>
</dbReference>
<evidence type="ECO:0000259" key="3">
    <source>
        <dbReference type="PROSITE" id="PS50801"/>
    </source>
</evidence>
<accession>A0A5C5XHN6</accession>
<feature type="transmembrane region" description="Helical" evidence="2">
    <location>
        <begin position="140"/>
        <end position="160"/>
    </location>
</feature>
<proteinExistence type="predicted"/>
<evidence type="ECO:0000256" key="1">
    <source>
        <dbReference type="SAM" id="MobiDB-lite"/>
    </source>
</evidence>
<evidence type="ECO:0000313" key="5">
    <source>
        <dbReference type="Proteomes" id="UP000316095"/>
    </source>
</evidence>
<keyword evidence="2" id="KW-0812">Transmembrane</keyword>
<keyword evidence="5" id="KW-1185">Reference proteome</keyword>
<keyword evidence="2" id="KW-0472">Membrane</keyword>
<feature type="region of interest" description="Disordered" evidence="1">
    <location>
        <begin position="174"/>
        <end position="255"/>
    </location>
</feature>
<dbReference type="InterPro" id="IPR036513">
    <property type="entry name" value="STAS_dom_sf"/>
</dbReference>
<sequence>MAQIESSFELLQDGNVSVLVLLPELNNVQWGDIDAIGTEVLNSMSTQKNPYIIVDLSPLNYMGSAMVALIVRVWKAAQAKDGKISVVCPHDGVKEVLKLASLDKVWTIVNTREEARSALGLRGTSNLTSSGKNNSTGSKAGWVVAGFLLLACIGLAVIILNPGILNNEVVSPEVPAPAPTSSDSSETGTSEPALEEITIEETVEMSSSHNSLPQEELTSSEPAENVPSPAATTTPMPEETSGKESSSNPFSPSGS</sequence>
<dbReference type="PROSITE" id="PS50801">
    <property type="entry name" value="STAS"/>
    <property type="match status" value="1"/>
</dbReference>
<dbReference type="PANTHER" id="PTHR33495">
    <property type="entry name" value="ANTI-SIGMA FACTOR ANTAGONIST TM_1081-RELATED-RELATED"/>
    <property type="match status" value="1"/>
</dbReference>
<dbReference type="CDD" id="cd07043">
    <property type="entry name" value="STAS_anti-anti-sigma_factors"/>
    <property type="match status" value="1"/>
</dbReference>
<feature type="compositionally biased region" description="Polar residues" evidence="1">
    <location>
        <begin position="204"/>
        <end position="222"/>
    </location>
</feature>
<dbReference type="Gene3D" id="3.30.750.24">
    <property type="entry name" value="STAS domain"/>
    <property type="match status" value="1"/>
</dbReference>
<reference evidence="4 5" key="1">
    <citation type="submission" date="2019-02" db="EMBL/GenBank/DDBJ databases">
        <title>Deep-cultivation of Planctomycetes and their phenomic and genomic characterization uncovers novel biology.</title>
        <authorList>
            <person name="Wiegand S."/>
            <person name="Jogler M."/>
            <person name="Boedeker C."/>
            <person name="Pinto D."/>
            <person name="Vollmers J."/>
            <person name="Rivas-Marin E."/>
            <person name="Kohn T."/>
            <person name="Peeters S.H."/>
            <person name="Heuer A."/>
            <person name="Rast P."/>
            <person name="Oberbeckmann S."/>
            <person name="Bunk B."/>
            <person name="Jeske O."/>
            <person name="Meyerdierks A."/>
            <person name="Storesund J.E."/>
            <person name="Kallscheuer N."/>
            <person name="Luecker S."/>
            <person name="Lage O.M."/>
            <person name="Pohl T."/>
            <person name="Merkel B.J."/>
            <person name="Hornburger P."/>
            <person name="Mueller R.-W."/>
            <person name="Bruemmer F."/>
            <person name="Labrenz M."/>
            <person name="Spormann A.M."/>
            <person name="Op Den Camp H."/>
            <person name="Overmann J."/>
            <person name="Amann R."/>
            <person name="Jetten M.S.M."/>
            <person name="Mascher T."/>
            <person name="Medema M.H."/>
            <person name="Devos D.P."/>
            <person name="Kaster A.-K."/>
            <person name="Ovreas L."/>
            <person name="Rohde M."/>
            <person name="Galperin M.Y."/>
            <person name="Jogler C."/>
        </authorList>
    </citation>
    <scope>NUCLEOTIDE SEQUENCE [LARGE SCALE GENOMIC DNA]</scope>
    <source>
        <strain evidence="4 5">Pan54</strain>
    </source>
</reference>
<feature type="transmembrane region" description="Helical" evidence="2">
    <location>
        <begin position="51"/>
        <end position="74"/>
    </location>
</feature>
<dbReference type="Proteomes" id="UP000316095">
    <property type="component" value="Unassembled WGS sequence"/>
</dbReference>
<keyword evidence="2" id="KW-1133">Transmembrane helix</keyword>
<feature type="compositionally biased region" description="Low complexity" evidence="1">
    <location>
        <begin position="227"/>
        <end position="255"/>
    </location>
</feature>
<feature type="compositionally biased region" description="Acidic residues" evidence="1">
    <location>
        <begin position="193"/>
        <end position="203"/>
    </location>
</feature>
<dbReference type="SUPFAM" id="SSF52091">
    <property type="entry name" value="SpoIIaa-like"/>
    <property type="match status" value="1"/>
</dbReference>
<dbReference type="EMBL" id="SJPG01000001">
    <property type="protein sequence ID" value="TWT62686.1"/>
    <property type="molecule type" value="Genomic_DNA"/>
</dbReference>
<evidence type="ECO:0000313" key="4">
    <source>
        <dbReference type="EMBL" id="TWT62686.1"/>
    </source>
</evidence>
<feature type="compositionally biased region" description="Low complexity" evidence="1">
    <location>
        <begin position="174"/>
        <end position="191"/>
    </location>
</feature>
<organism evidence="4 5">
    <name type="scientific">Rubinisphaera italica</name>
    <dbReference type="NCBI Taxonomy" id="2527969"/>
    <lineage>
        <taxon>Bacteria</taxon>
        <taxon>Pseudomonadati</taxon>
        <taxon>Planctomycetota</taxon>
        <taxon>Planctomycetia</taxon>
        <taxon>Planctomycetales</taxon>
        <taxon>Planctomycetaceae</taxon>
        <taxon>Rubinisphaera</taxon>
    </lineage>
</organism>